<feature type="chain" id="PRO_5034623472" evidence="1">
    <location>
        <begin position="23"/>
        <end position="245"/>
    </location>
</feature>
<keyword evidence="1" id="KW-0732">Signal</keyword>
<feature type="signal peptide" evidence="1">
    <location>
        <begin position="1"/>
        <end position="22"/>
    </location>
</feature>
<evidence type="ECO:0000313" key="2">
    <source>
        <dbReference type="EMBL" id="KAF4583216.1"/>
    </source>
</evidence>
<gene>
    <name evidence="2" type="ORF">GQ602_006360</name>
</gene>
<evidence type="ECO:0000313" key="3">
    <source>
        <dbReference type="Proteomes" id="UP000562929"/>
    </source>
</evidence>
<proteinExistence type="predicted"/>
<evidence type="ECO:0000256" key="1">
    <source>
        <dbReference type="SAM" id="SignalP"/>
    </source>
</evidence>
<comment type="caution">
    <text evidence="2">The sequence shown here is derived from an EMBL/GenBank/DDBJ whole genome shotgun (WGS) entry which is preliminary data.</text>
</comment>
<dbReference type="Proteomes" id="UP000562929">
    <property type="component" value="Unassembled WGS sequence"/>
</dbReference>
<protein>
    <submittedName>
        <fullName evidence="2">Uncharacterized protein</fullName>
    </submittedName>
</protein>
<organism evidence="2 3">
    <name type="scientific">Ophiocordyceps camponoti-floridani</name>
    <dbReference type="NCBI Taxonomy" id="2030778"/>
    <lineage>
        <taxon>Eukaryota</taxon>
        <taxon>Fungi</taxon>
        <taxon>Dikarya</taxon>
        <taxon>Ascomycota</taxon>
        <taxon>Pezizomycotina</taxon>
        <taxon>Sordariomycetes</taxon>
        <taxon>Hypocreomycetidae</taxon>
        <taxon>Hypocreales</taxon>
        <taxon>Ophiocordycipitaceae</taxon>
        <taxon>Ophiocordyceps</taxon>
    </lineage>
</organism>
<name>A0A8H4Q302_9HYPO</name>
<accession>A0A8H4Q302</accession>
<reference evidence="2 3" key="1">
    <citation type="journal article" date="2020" name="G3 (Bethesda)">
        <title>Genetic Underpinnings of Host Manipulation by Ophiocordyceps as Revealed by Comparative Transcriptomics.</title>
        <authorList>
            <person name="Will I."/>
            <person name="Das B."/>
            <person name="Trinh T."/>
            <person name="Brachmann A."/>
            <person name="Ohm R.A."/>
            <person name="de Bekker C."/>
        </authorList>
    </citation>
    <scope>NUCLEOTIDE SEQUENCE [LARGE SCALE GENOMIC DNA]</scope>
    <source>
        <strain evidence="2 3">EC05</strain>
    </source>
</reference>
<sequence length="245" mass="27898">MLSNNLIIAAVAALGSFDGASAQGEKVSRSSADLVARVPQHSLNDGCHPNGNGVYTIPSTESYAPCMVQQLIDIACERFIKNRAWNEYWSCLREGSYQDEWKQCIDCKHKHNMLTQVQFTRWTENVDKVFKLINEPNFSFAGTFWKYFDAHAHWANMDHTEIPVKQWISYGTKDSNEWYAKYNSTVREHKAGPAKSIPLSASRNEKRELEENDFVVTEKDGVKFLITLVQMLACCDAVNGNEYKV</sequence>
<keyword evidence="3" id="KW-1185">Reference proteome</keyword>
<dbReference type="EMBL" id="JAACLJ010000007">
    <property type="protein sequence ID" value="KAF4583216.1"/>
    <property type="molecule type" value="Genomic_DNA"/>
</dbReference>
<dbReference type="AlphaFoldDB" id="A0A8H4Q302"/>